<organism evidence="2">
    <name type="scientific">CrAss-like virus sp. ctcfK29</name>
    <dbReference type="NCBI Taxonomy" id="2826827"/>
    <lineage>
        <taxon>Viruses</taxon>
        <taxon>Duplodnaviria</taxon>
        <taxon>Heunggongvirae</taxon>
        <taxon>Uroviricota</taxon>
        <taxon>Caudoviricetes</taxon>
        <taxon>Crassvirales</taxon>
    </lineage>
</organism>
<feature type="coiled-coil region" evidence="1">
    <location>
        <begin position="679"/>
        <end position="716"/>
    </location>
</feature>
<keyword evidence="1" id="KW-0175">Coiled coil</keyword>
<reference evidence="2" key="1">
    <citation type="journal article" date="2021" name="Proc. Natl. Acad. Sci. U.S.A.">
        <title>A Catalog of Tens of Thousands of Viruses from Human Metagenomes Reveals Hidden Associations with Chronic Diseases.</title>
        <authorList>
            <person name="Tisza M.J."/>
            <person name="Buck C.B."/>
        </authorList>
    </citation>
    <scope>NUCLEOTIDE SEQUENCE</scope>
    <source>
        <strain evidence="2">CtcfK29</strain>
    </source>
</reference>
<name>A0A8S5MK50_9CAUD</name>
<protein>
    <submittedName>
        <fullName evidence="2">Portal protein</fullName>
    </submittedName>
</protein>
<proteinExistence type="predicted"/>
<dbReference type="EMBL" id="BK014916">
    <property type="protein sequence ID" value="DAD82291.1"/>
    <property type="molecule type" value="Genomic_DNA"/>
</dbReference>
<evidence type="ECO:0000256" key="1">
    <source>
        <dbReference type="SAM" id="Coils"/>
    </source>
</evidence>
<accession>A0A8S5MK50</accession>
<evidence type="ECO:0000313" key="2">
    <source>
        <dbReference type="EMBL" id="DAD82291.1"/>
    </source>
</evidence>
<sequence length="805" mass="92349">MACNAIGGFPSQQLAFSKKGKAWRQKCVDFGDNHSLLHYHLTRKSVAAMKINKDLINGQIHMSDLKLYLNPYGIDASFIPDNIQHYPIINSKLAVLRGEESRRLFDFRVVVTNPTAVSEMEEEKNNQVNMMLQQLMMDDSMNEEEFNQELQKQSGYFTYEYQDKREVRGNLLLNHYMKELDIPQLFNEGFVDAYTHGGEAYLCDIVGGEPYIEKIDPLKMRVIKSGYSNKIEDADMIILEDYWNPGRIIDTYYDQLSKKDIEALETTPNNMNGNYTDSLDNIDARYGFVPNINVDATAGDAVFSPLSLFDDTIDTTYLPYDMNGNIRVLRVYWKSRRQIKKVKSYDPETGEEEFNFYPETYHCDPLKGEEEQTFWVNEAWEGTKIGNDIYVNMRPRPIQYNRLSNPSRCHFGIIGSIYSTNGDVPFSLVDIMKPYSYFYDIIHDKLIKLLSKNFGKIVRMDFAKVPKGWDVDKWLYYINVNNIAVEDSFKEGNIGVAAGKLAGAMNNASSGVIDASLGNEIQQYISLLEWITNKVGEMAGISKQREGQISNRETVGGVERATLQSSMITETLFNVHDSIKKRVLECFLETAKIALRGRKKKFDYILDDGSKKLMEIDGDEFAECDYGLVVDNSNGTQELNQKLDTLAQAALQNQTLDFSTIMKIYTTKSTAEKTRMVENNEKQRREEAMQQQQQQLQMQQAQLQQQAQQAQAEQELKYRMFQEEMENNLLVAQINSKAEADRLQLMGGADAMTMEQKLSLERDKLSENARQFNEKLALDKKIQADDARLKEQQIKASVKRSTSKK</sequence>